<protein>
    <submittedName>
        <fullName evidence="2">Uncharacterized protein</fullName>
    </submittedName>
</protein>
<comment type="caution">
    <text evidence="2">The sequence shown here is derived from an EMBL/GenBank/DDBJ whole genome shotgun (WGS) entry which is preliminary data.</text>
</comment>
<evidence type="ECO:0000313" key="2">
    <source>
        <dbReference type="EMBL" id="KAK3208906.1"/>
    </source>
</evidence>
<accession>A0AAN6LX94</accession>
<feature type="transmembrane region" description="Helical" evidence="1">
    <location>
        <begin position="181"/>
        <end position="202"/>
    </location>
</feature>
<name>A0AAN6LX94_9PLEO</name>
<feature type="transmembrane region" description="Helical" evidence="1">
    <location>
        <begin position="376"/>
        <end position="396"/>
    </location>
</feature>
<organism evidence="2 3">
    <name type="scientific">Pseudopithomyces chartarum</name>
    <dbReference type="NCBI Taxonomy" id="1892770"/>
    <lineage>
        <taxon>Eukaryota</taxon>
        <taxon>Fungi</taxon>
        <taxon>Dikarya</taxon>
        <taxon>Ascomycota</taxon>
        <taxon>Pezizomycotina</taxon>
        <taxon>Dothideomycetes</taxon>
        <taxon>Pleosporomycetidae</taxon>
        <taxon>Pleosporales</taxon>
        <taxon>Massarineae</taxon>
        <taxon>Didymosphaeriaceae</taxon>
        <taxon>Pseudopithomyces</taxon>
    </lineage>
</organism>
<reference evidence="2 3" key="1">
    <citation type="submission" date="2021-02" db="EMBL/GenBank/DDBJ databases">
        <title>Genome assembly of Pseudopithomyces chartarum.</title>
        <authorList>
            <person name="Jauregui R."/>
            <person name="Singh J."/>
            <person name="Voisey C."/>
        </authorList>
    </citation>
    <scope>NUCLEOTIDE SEQUENCE [LARGE SCALE GENOMIC DNA]</scope>
    <source>
        <strain evidence="2 3">AGR01</strain>
    </source>
</reference>
<dbReference type="PANTHER" id="PTHR37577:SF1">
    <property type="entry name" value="INTEGRAL MEMBRANE PROTEIN"/>
    <property type="match status" value="1"/>
</dbReference>
<feature type="transmembrane region" description="Helical" evidence="1">
    <location>
        <begin position="150"/>
        <end position="169"/>
    </location>
</feature>
<evidence type="ECO:0000313" key="3">
    <source>
        <dbReference type="Proteomes" id="UP001280581"/>
    </source>
</evidence>
<feature type="transmembrane region" description="Helical" evidence="1">
    <location>
        <begin position="303"/>
        <end position="324"/>
    </location>
</feature>
<gene>
    <name evidence="2" type="ORF">GRF29_69g87988</name>
</gene>
<dbReference type="PANTHER" id="PTHR37577">
    <property type="entry name" value="INTEGRAL MEMBRANE PROTEIN"/>
    <property type="match status" value="1"/>
</dbReference>
<feature type="transmembrane region" description="Helical" evidence="1">
    <location>
        <begin position="214"/>
        <end position="232"/>
    </location>
</feature>
<dbReference type="Proteomes" id="UP001280581">
    <property type="component" value="Unassembled WGS sequence"/>
</dbReference>
<dbReference type="EMBL" id="WVTA01000006">
    <property type="protein sequence ID" value="KAK3208906.1"/>
    <property type="molecule type" value="Genomic_DNA"/>
</dbReference>
<keyword evidence="1" id="KW-0472">Membrane</keyword>
<feature type="transmembrane region" description="Helical" evidence="1">
    <location>
        <begin position="331"/>
        <end position="349"/>
    </location>
</feature>
<sequence length="412" mass="46924">MRTSSLHCVEQNILPTPKYPHWTHAIHMAETCHKPNCSWLALPTLNDLKDPPPLMPNPELSGVGVILGFSITAYLTVVLLLFHYVFVYDPRRIGTRGQEYINPVDRGILTFIRDRVVSWTPTVSPEVTFTHTPVDLAWQRRFEYAMEKSVLILSDTQLVTGLAILIAGYSQLDCGISSYHWQIMVYVAWFSSFTFLSAMAFLEGYFQTNNNLRSIRIFFMCILGGLMVAALLPTGSRNWLDAAQEDGPLYAGLSAQCFFRHGIRLFDPTAEFTRKYLRAIPGSFAKRFLRFLERKATRQDIGAAMWVVPHLVVFAGFTTLRAIYDVAESMLAEIIWLSFAIAWGSLKVWNTRDLAWITRLPDGSYIPNNSTNEEDAWSFGQTLPLVLVLLPILAMFQSYRQPSELIRTSYRN</sequence>
<keyword evidence="3" id="KW-1185">Reference proteome</keyword>
<dbReference type="InterPro" id="IPR053018">
    <property type="entry name" value="Elsinochrome_Biosynth-Asso"/>
</dbReference>
<proteinExistence type="predicted"/>
<keyword evidence="1" id="KW-1133">Transmembrane helix</keyword>
<feature type="transmembrane region" description="Helical" evidence="1">
    <location>
        <begin position="60"/>
        <end position="86"/>
    </location>
</feature>
<evidence type="ECO:0000256" key="1">
    <source>
        <dbReference type="SAM" id="Phobius"/>
    </source>
</evidence>
<keyword evidence="1" id="KW-0812">Transmembrane</keyword>
<dbReference type="AlphaFoldDB" id="A0AAN6LX94"/>